<dbReference type="InterPro" id="IPR021109">
    <property type="entry name" value="Peptidase_aspartic_dom_sf"/>
</dbReference>
<dbReference type="GO" id="GO:0016779">
    <property type="term" value="F:nucleotidyltransferase activity"/>
    <property type="evidence" value="ECO:0007669"/>
    <property type="project" value="UniProtKB-KW"/>
</dbReference>
<dbReference type="Proteomes" id="UP000004994">
    <property type="component" value="Chromosome 9"/>
</dbReference>
<dbReference type="InterPro" id="IPR001878">
    <property type="entry name" value="Znf_CCHC"/>
</dbReference>
<dbReference type="InterPro" id="IPR043502">
    <property type="entry name" value="DNA/RNA_pol_sf"/>
</dbReference>
<evidence type="ECO:0000256" key="4">
    <source>
        <dbReference type="ARBA" id="ARBA00022759"/>
    </source>
</evidence>
<keyword evidence="4" id="KW-0255">Endonuclease</keyword>
<dbReference type="SUPFAM" id="SSF50630">
    <property type="entry name" value="Acid proteases"/>
    <property type="match status" value="1"/>
</dbReference>
<dbReference type="Pfam" id="PF13650">
    <property type="entry name" value="Asp_protease_2"/>
    <property type="match status" value="1"/>
</dbReference>
<feature type="region of interest" description="Disordered" evidence="5">
    <location>
        <begin position="135"/>
        <end position="169"/>
    </location>
</feature>
<evidence type="ECO:0000256" key="2">
    <source>
        <dbReference type="ARBA" id="ARBA00022695"/>
    </source>
</evidence>
<reference evidence="7" key="1">
    <citation type="journal article" date="2012" name="Nature">
        <title>The tomato genome sequence provides insights into fleshy fruit evolution.</title>
        <authorList>
            <consortium name="Tomato Genome Consortium"/>
        </authorList>
    </citation>
    <scope>NUCLEOTIDE SEQUENCE [LARGE SCALE GENOMIC DNA]</scope>
    <source>
        <strain evidence="7">cv. Heinz 1706</strain>
    </source>
</reference>
<evidence type="ECO:0000313" key="8">
    <source>
        <dbReference type="Proteomes" id="UP000004994"/>
    </source>
</evidence>
<sequence>MGNLNQSFAAVVQPHSSSSTHLSITDSKSQTIALPGLPIKLDQENYYLWQSTVYSAFEAFDLEGQLDGTNAPSDTILTTTQNLPMDLFRSAINPHLDNLTTDSLLGLLLQEEEKLAEETKSLQLQANAISRQYSNRSPITGYPNEQSVTTSRKSSTRPTNTNLPRSSNRSSPRIICQICEKPNHHAHNCYNRNNMDTYPPNRSSNRPQANMVTPSTNSMMSPSAILIIHGWWTQNPQGKILLCGSIDDGLYRLKGGGLFIISSSTPRAFFISRASFQVWHERLDHPHEQILRRLVSNFYLPMTFNKMPTNYEDRKRGAPQQEGCYICGETTHAARYCLSLRKLSAMVAAEKQQEKAAVQAGSSIGEQRGQSSGSDKGKNVVVGMFNHMALINHISIVALASKPANVRPRESLFVDAKLNGKDVRIMVDTGATHNFVTEQKARELGLSYVASNTKMKTVNATPTTIHGIAPKGLTFGMKSMRSSHRVTTRCTSVTPVVLAWCTPYSDVESCTEAVQLPPCIEQVLRNNKDVMPTELPQWLPPRREVDHQIELQQHGRPCRALVQSVQDLARQRAVCEVEKMQLRPTDPIAAPLTNLLKKDRDWNWSEACQAAFERLKTATSLRHSKSTLMHRTSLSVAS</sequence>
<feature type="domain" description="CCHC-type" evidence="6">
    <location>
        <begin position="323"/>
        <end position="339"/>
    </location>
</feature>
<dbReference type="PANTHER" id="PTHR37984:SF5">
    <property type="entry name" value="PROTEIN NYNRIN-LIKE"/>
    <property type="match status" value="1"/>
</dbReference>
<dbReference type="AlphaFoldDB" id="A0A3Q7I551"/>
<keyword evidence="3" id="KW-0540">Nuclease</keyword>
<dbReference type="GO" id="GO:0003676">
    <property type="term" value="F:nucleic acid binding"/>
    <property type="evidence" value="ECO:0007669"/>
    <property type="project" value="InterPro"/>
</dbReference>
<keyword evidence="1" id="KW-0808">Transferase</keyword>
<dbReference type="Gene3D" id="2.40.70.10">
    <property type="entry name" value="Acid Proteases"/>
    <property type="match status" value="1"/>
</dbReference>
<dbReference type="STRING" id="4081.A0A3Q7I551"/>
<dbReference type="GO" id="GO:0004519">
    <property type="term" value="F:endonuclease activity"/>
    <property type="evidence" value="ECO:0007669"/>
    <property type="project" value="UniProtKB-KW"/>
</dbReference>
<evidence type="ECO:0000256" key="3">
    <source>
        <dbReference type="ARBA" id="ARBA00022722"/>
    </source>
</evidence>
<dbReference type="EnsemblPlants" id="Solyc09g061897.1.1">
    <property type="protein sequence ID" value="Solyc09g061897.1.1"/>
    <property type="gene ID" value="Solyc09g061897.1"/>
</dbReference>
<dbReference type="SUPFAM" id="SSF56672">
    <property type="entry name" value="DNA/RNA polymerases"/>
    <property type="match status" value="1"/>
</dbReference>
<evidence type="ECO:0000256" key="1">
    <source>
        <dbReference type="ARBA" id="ARBA00022679"/>
    </source>
</evidence>
<dbReference type="InterPro" id="IPR043128">
    <property type="entry name" value="Rev_trsase/Diguanyl_cyclase"/>
</dbReference>
<evidence type="ECO:0000259" key="6">
    <source>
        <dbReference type="SMART" id="SM00343"/>
    </source>
</evidence>
<keyword evidence="4" id="KW-0378">Hydrolase</keyword>
<dbReference type="Gramene" id="Solyc09g061897.1.1">
    <property type="protein sequence ID" value="Solyc09g061897.1.1"/>
    <property type="gene ID" value="Solyc09g061897.1"/>
</dbReference>
<evidence type="ECO:0000313" key="7">
    <source>
        <dbReference type="EnsemblPlants" id="Solyc09g061897.1.1"/>
    </source>
</evidence>
<name>A0A3Q7I551_SOLLC</name>
<organism evidence="7">
    <name type="scientific">Solanum lycopersicum</name>
    <name type="common">Tomato</name>
    <name type="synonym">Lycopersicon esculentum</name>
    <dbReference type="NCBI Taxonomy" id="4081"/>
    <lineage>
        <taxon>Eukaryota</taxon>
        <taxon>Viridiplantae</taxon>
        <taxon>Streptophyta</taxon>
        <taxon>Embryophyta</taxon>
        <taxon>Tracheophyta</taxon>
        <taxon>Spermatophyta</taxon>
        <taxon>Magnoliopsida</taxon>
        <taxon>eudicotyledons</taxon>
        <taxon>Gunneridae</taxon>
        <taxon>Pentapetalae</taxon>
        <taxon>asterids</taxon>
        <taxon>lamiids</taxon>
        <taxon>Solanales</taxon>
        <taxon>Solanaceae</taxon>
        <taxon>Solanoideae</taxon>
        <taxon>Solaneae</taxon>
        <taxon>Solanum</taxon>
        <taxon>Solanum subgen. Lycopersicon</taxon>
    </lineage>
</organism>
<dbReference type="GO" id="GO:0008270">
    <property type="term" value="F:zinc ion binding"/>
    <property type="evidence" value="ECO:0007669"/>
    <property type="project" value="InterPro"/>
</dbReference>
<feature type="domain" description="CCHC-type" evidence="6">
    <location>
        <begin position="175"/>
        <end position="191"/>
    </location>
</feature>
<dbReference type="InterPro" id="IPR050951">
    <property type="entry name" value="Retrovirus_Pol_polyprotein"/>
</dbReference>
<dbReference type="PANTHER" id="PTHR37984">
    <property type="entry name" value="PROTEIN CBG26694"/>
    <property type="match status" value="1"/>
</dbReference>
<protein>
    <recommendedName>
        <fullName evidence="6">CCHC-type domain-containing protein</fullName>
    </recommendedName>
</protein>
<evidence type="ECO:0000256" key="5">
    <source>
        <dbReference type="SAM" id="MobiDB-lite"/>
    </source>
</evidence>
<dbReference type="SMART" id="SM00343">
    <property type="entry name" value="ZnF_C2HC"/>
    <property type="match status" value="2"/>
</dbReference>
<feature type="compositionally biased region" description="Low complexity" evidence="5">
    <location>
        <begin position="159"/>
        <end position="169"/>
    </location>
</feature>
<dbReference type="CDD" id="cd00303">
    <property type="entry name" value="retropepsin_like"/>
    <property type="match status" value="1"/>
</dbReference>
<feature type="compositionally biased region" description="Polar residues" evidence="5">
    <location>
        <begin position="135"/>
        <end position="158"/>
    </location>
</feature>
<dbReference type="InParanoid" id="A0A3Q7I551"/>
<proteinExistence type="predicted"/>
<dbReference type="PaxDb" id="4081-Solyc09g061900.1.1"/>
<accession>A0A3Q7I551</accession>
<keyword evidence="8" id="KW-1185">Reference proteome</keyword>
<reference evidence="7" key="2">
    <citation type="submission" date="2019-01" db="UniProtKB">
        <authorList>
            <consortium name="EnsemblPlants"/>
        </authorList>
    </citation>
    <scope>IDENTIFICATION</scope>
    <source>
        <strain evidence="7">cv. Heinz 1706</strain>
    </source>
</reference>
<dbReference type="Gene3D" id="3.30.70.270">
    <property type="match status" value="1"/>
</dbReference>
<keyword evidence="2" id="KW-0548">Nucleotidyltransferase</keyword>